<dbReference type="GO" id="GO:0003960">
    <property type="term" value="F:quinone reductase (NADPH) activity"/>
    <property type="evidence" value="ECO:0007669"/>
    <property type="project" value="InterPro"/>
</dbReference>
<proteinExistence type="predicted"/>
<keyword evidence="7" id="KW-1185">Reference proteome</keyword>
<dbReference type="FunFam" id="3.40.50.720:FF:000053">
    <property type="entry name" value="Quinone oxidoreductase 1"/>
    <property type="match status" value="1"/>
</dbReference>
<gene>
    <name evidence="6" type="ORF">B0T25DRAFT_544318</name>
</gene>
<evidence type="ECO:0000313" key="6">
    <source>
        <dbReference type="EMBL" id="KAK3353363.1"/>
    </source>
</evidence>
<dbReference type="SMART" id="SM00829">
    <property type="entry name" value="PKS_ER"/>
    <property type="match status" value="1"/>
</dbReference>
<protein>
    <recommendedName>
        <fullName evidence="4">Probable quinone oxidoreductase</fullName>
    </recommendedName>
    <alternativeName>
        <fullName evidence="3">NADPH:quinone reductase</fullName>
    </alternativeName>
</protein>
<keyword evidence="2" id="KW-0560">Oxidoreductase</keyword>
<evidence type="ECO:0000256" key="4">
    <source>
        <dbReference type="ARBA" id="ARBA00070796"/>
    </source>
</evidence>
<evidence type="ECO:0000256" key="1">
    <source>
        <dbReference type="ARBA" id="ARBA00022857"/>
    </source>
</evidence>
<dbReference type="InterPro" id="IPR047618">
    <property type="entry name" value="QOR-like"/>
</dbReference>
<accession>A0AAJ0MEC9</accession>
<dbReference type="GO" id="GO:0005829">
    <property type="term" value="C:cytosol"/>
    <property type="evidence" value="ECO:0007669"/>
    <property type="project" value="TreeGrafter"/>
</dbReference>
<sequence length="444" mass="47431">MLATPSARGGLELRLQMMFRRVAWIASPSRAFRGHGFFSTSNLSLHIKARIQLTASNLLPVSLSPSSSSSSSPLPRPFPNILRGLVTHNLKSAAPHSSTAPPQKSASRQVSTMAPIPKSMSGILIDAPGGADVLRWKTDLPVPQLQDDEILVRNEFVGVNYIDTYFRTGLYKAPFPLVTGKEAGGVVVASSSPDFKEGDKVGYISDHAYAELTALPAAKAVLLPAGITTEQAAASMLQGLTALTFVREAAGIKQELGVSEGPWTLVHAAAGGTGSQLVQILSVMGAKIIGTAGSPEKCELARKNGAQWVIDSRKEDVAARVKEITSGKGVDVIFDGVGKATFDLDLEVIARKGTLIVFGNASGPVEPVNLLKLSPKNIKLMRPVLLSYIVTKEEWRSYAAELFDLIAAEKIKITVFKTYPLSEVGQAHEDLEGRKTTGKLLLKV</sequence>
<dbReference type="GO" id="GO:0070402">
    <property type="term" value="F:NADPH binding"/>
    <property type="evidence" value="ECO:0007669"/>
    <property type="project" value="TreeGrafter"/>
</dbReference>
<dbReference type="AlphaFoldDB" id="A0AAJ0MEC9"/>
<dbReference type="EMBL" id="JAUIQD010000004">
    <property type="protein sequence ID" value="KAK3353363.1"/>
    <property type="molecule type" value="Genomic_DNA"/>
</dbReference>
<dbReference type="InterPro" id="IPR013149">
    <property type="entry name" value="ADH-like_C"/>
</dbReference>
<dbReference type="Gene3D" id="3.90.180.10">
    <property type="entry name" value="Medium-chain alcohol dehydrogenases, catalytic domain"/>
    <property type="match status" value="1"/>
</dbReference>
<dbReference type="Proteomes" id="UP001275084">
    <property type="component" value="Unassembled WGS sequence"/>
</dbReference>
<keyword evidence="1" id="KW-0521">NADP</keyword>
<feature type="domain" description="Enoyl reductase (ER)" evidence="5">
    <location>
        <begin position="129"/>
        <end position="442"/>
    </location>
</feature>
<dbReference type="SUPFAM" id="SSF50129">
    <property type="entry name" value="GroES-like"/>
    <property type="match status" value="1"/>
</dbReference>
<reference evidence="6" key="1">
    <citation type="journal article" date="2023" name="Mol. Phylogenet. Evol.">
        <title>Genome-scale phylogeny and comparative genomics of the fungal order Sordariales.</title>
        <authorList>
            <person name="Hensen N."/>
            <person name="Bonometti L."/>
            <person name="Westerberg I."/>
            <person name="Brannstrom I.O."/>
            <person name="Guillou S."/>
            <person name="Cros-Aarteil S."/>
            <person name="Calhoun S."/>
            <person name="Haridas S."/>
            <person name="Kuo A."/>
            <person name="Mondo S."/>
            <person name="Pangilinan J."/>
            <person name="Riley R."/>
            <person name="LaButti K."/>
            <person name="Andreopoulos B."/>
            <person name="Lipzen A."/>
            <person name="Chen C."/>
            <person name="Yan M."/>
            <person name="Daum C."/>
            <person name="Ng V."/>
            <person name="Clum A."/>
            <person name="Steindorff A."/>
            <person name="Ohm R.A."/>
            <person name="Martin F."/>
            <person name="Silar P."/>
            <person name="Natvig D.O."/>
            <person name="Lalanne C."/>
            <person name="Gautier V."/>
            <person name="Ament-Velasquez S.L."/>
            <person name="Kruys A."/>
            <person name="Hutchinson M.I."/>
            <person name="Powell A.J."/>
            <person name="Barry K."/>
            <person name="Miller A.N."/>
            <person name="Grigoriev I.V."/>
            <person name="Debuchy R."/>
            <person name="Gladieux P."/>
            <person name="Hiltunen Thoren M."/>
            <person name="Johannesson H."/>
        </authorList>
    </citation>
    <scope>NUCLEOTIDE SEQUENCE</scope>
    <source>
        <strain evidence="6">CBS 955.72</strain>
    </source>
</reference>
<dbReference type="Gene3D" id="3.40.50.720">
    <property type="entry name" value="NAD(P)-binding Rossmann-like Domain"/>
    <property type="match status" value="1"/>
</dbReference>
<comment type="caution">
    <text evidence="6">The sequence shown here is derived from an EMBL/GenBank/DDBJ whole genome shotgun (WGS) entry which is preliminary data.</text>
</comment>
<name>A0AAJ0MEC9_9PEZI</name>
<dbReference type="PANTHER" id="PTHR48106">
    <property type="entry name" value="QUINONE OXIDOREDUCTASE PIG3-RELATED"/>
    <property type="match status" value="1"/>
</dbReference>
<dbReference type="InterPro" id="IPR020843">
    <property type="entry name" value="ER"/>
</dbReference>
<dbReference type="SUPFAM" id="SSF51735">
    <property type="entry name" value="NAD(P)-binding Rossmann-fold domains"/>
    <property type="match status" value="1"/>
</dbReference>
<dbReference type="InterPro" id="IPR036291">
    <property type="entry name" value="NAD(P)-bd_dom_sf"/>
</dbReference>
<evidence type="ECO:0000256" key="2">
    <source>
        <dbReference type="ARBA" id="ARBA00023002"/>
    </source>
</evidence>
<dbReference type="Pfam" id="PF08240">
    <property type="entry name" value="ADH_N"/>
    <property type="match status" value="1"/>
</dbReference>
<reference evidence="6" key="2">
    <citation type="submission" date="2023-06" db="EMBL/GenBank/DDBJ databases">
        <authorList>
            <consortium name="Lawrence Berkeley National Laboratory"/>
            <person name="Haridas S."/>
            <person name="Hensen N."/>
            <person name="Bonometti L."/>
            <person name="Westerberg I."/>
            <person name="Brannstrom I.O."/>
            <person name="Guillou S."/>
            <person name="Cros-Aarteil S."/>
            <person name="Calhoun S."/>
            <person name="Kuo A."/>
            <person name="Mondo S."/>
            <person name="Pangilinan J."/>
            <person name="Riley R."/>
            <person name="Labutti K."/>
            <person name="Andreopoulos B."/>
            <person name="Lipzen A."/>
            <person name="Chen C."/>
            <person name="Yanf M."/>
            <person name="Daum C."/>
            <person name="Ng V."/>
            <person name="Clum A."/>
            <person name="Steindorff A."/>
            <person name="Ohm R."/>
            <person name="Martin F."/>
            <person name="Silar P."/>
            <person name="Natvig D."/>
            <person name="Lalanne C."/>
            <person name="Gautier V."/>
            <person name="Ament-Velasquez S.L."/>
            <person name="Kruys A."/>
            <person name="Hutchinson M.I."/>
            <person name="Powell A.J."/>
            <person name="Barry K."/>
            <person name="Miller A.N."/>
            <person name="Grigoriev I.V."/>
            <person name="Debuchy R."/>
            <person name="Gladieux P."/>
            <person name="Thoren M.H."/>
            <person name="Johannesson H."/>
        </authorList>
    </citation>
    <scope>NUCLEOTIDE SEQUENCE</scope>
    <source>
        <strain evidence="6">CBS 955.72</strain>
    </source>
</reference>
<dbReference type="PANTHER" id="PTHR48106:SF13">
    <property type="entry name" value="QUINONE OXIDOREDUCTASE-RELATED"/>
    <property type="match status" value="1"/>
</dbReference>
<dbReference type="InterPro" id="IPR013154">
    <property type="entry name" value="ADH-like_N"/>
</dbReference>
<dbReference type="CDD" id="cd05286">
    <property type="entry name" value="QOR2"/>
    <property type="match status" value="1"/>
</dbReference>
<organism evidence="6 7">
    <name type="scientific">Lasiosphaeria hispida</name>
    <dbReference type="NCBI Taxonomy" id="260671"/>
    <lineage>
        <taxon>Eukaryota</taxon>
        <taxon>Fungi</taxon>
        <taxon>Dikarya</taxon>
        <taxon>Ascomycota</taxon>
        <taxon>Pezizomycotina</taxon>
        <taxon>Sordariomycetes</taxon>
        <taxon>Sordariomycetidae</taxon>
        <taxon>Sordariales</taxon>
        <taxon>Lasiosphaeriaceae</taxon>
        <taxon>Lasiosphaeria</taxon>
    </lineage>
</organism>
<evidence type="ECO:0000313" key="7">
    <source>
        <dbReference type="Proteomes" id="UP001275084"/>
    </source>
</evidence>
<evidence type="ECO:0000256" key="3">
    <source>
        <dbReference type="ARBA" id="ARBA00043088"/>
    </source>
</evidence>
<dbReference type="Pfam" id="PF00107">
    <property type="entry name" value="ADH_zinc_N"/>
    <property type="match status" value="1"/>
</dbReference>
<evidence type="ECO:0000259" key="5">
    <source>
        <dbReference type="SMART" id="SM00829"/>
    </source>
</evidence>
<dbReference type="InterPro" id="IPR011032">
    <property type="entry name" value="GroES-like_sf"/>
</dbReference>
<dbReference type="GO" id="GO:0035925">
    <property type="term" value="F:mRNA 3'-UTR AU-rich region binding"/>
    <property type="evidence" value="ECO:0007669"/>
    <property type="project" value="TreeGrafter"/>
</dbReference>